<dbReference type="Proteomes" id="UP000182491">
    <property type="component" value="Unassembled WGS sequence"/>
</dbReference>
<feature type="chain" id="PRO_5010264292" evidence="1">
    <location>
        <begin position="28"/>
        <end position="2400"/>
    </location>
</feature>
<evidence type="ECO:0000313" key="3">
    <source>
        <dbReference type="EMBL" id="SFU94262.1"/>
    </source>
</evidence>
<gene>
    <name evidence="3" type="ORF">SAMN04487941_3582</name>
</gene>
<feature type="signal peptide" evidence="1">
    <location>
        <begin position="1"/>
        <end position="27"/>
    </location>
</feature>
<dbReference type="STRING" id="388950.GCA_001611675_01164"/>
<feature type="domain" description="Gliding motility protein SprA N-terminal" evidence="2">
    <location>
        <begin position="1117"/>
        <end position="1612"/>
    </location>
</feature>
<evidence type="ECO:0000259" key="2">
    <source>
        <dbReference type="Pfam" id="PF14349"/>
    </source>
</evidence>
<proteinExistence type="predicted"/>
<organism evidence="3 4">
    <name type="scientific">Pontibacter akesuensis</name>
    <dbReference type="NCBI Taxonomy" id="388950"/>
    <lineage>
        <taxon>Bacteria</taxon>
        <taxon>Pseudomonadati</taxon>
        <taxon>Bacteroidota</taxon>
        <taxon>Cytophagia</taxon>
        <taxon>Cytophagales</taxon>
        <taxon>Hymenobacteraceae</taxon>
        <taxon>Pontibacter</taxon>
    </lineage>
</organism>
<dbReference type="InterPro" id="IPR025684">
    <property type="entry name" value="SprA_N_dom"/>
</dbReference>
<sequence>MIWKSKKHNLLLILVASISLLTWLAQAEGLRTSHRFKTGLLKNLLAQQDTARKDSTKYIPSRKPTFVPSDRYGSPFGARPSSSPLLLGQPSNLHLNVELDDSLQQYNITETIGDSVLYRPPSSMSLRDYSEWQQREAIRNYWRAKSSGLDGESVVSSNRLIPKLYISPMFDRIFGGNYVDIQPNGNVSLKFGARFNRNENPTIPLSQQRTGDFDFEQNISLNLVGQIGEKLRLNFNWDNNANFDFENNMKLDYTGYEEEIIRKIEAGNVSLPLNNSLITGAQNLFGIKAQLQFGRLGVTTIASSLRGTNDEVIIQNGGQNRPFEIRVDEYDRDRHFFLSQFFRGRYNEALRPLPLVNSGIVIRRVELYVTNNSRQTENLRNIVAYMDLGEADPYRERFENGRPATAPADNQANTLYSLISPPNSQARDNARVDSYLQSLGLEKGTDFEHVRARKLEPNEYRFNPQLGYISLNSALLPDQVLGIAFEYTYNGKTYQVGELINDYQNLDSEKVIHMKLLRATNPSLNFPTWDLMMKNVYALDATQVNREDFRLQIIYKDDETGVDLTSIKEPSPIRNIPLVEVFNLDNVNSNNDRPSDGNFDFLPGITIDTETGRIFFPQVEPFGDYLASRLEGNPALIDQYVFQELYDQTQTDAQQNNVKAKFYLTGRVKSTSSDEIMLPGFQIAEGSVVVYSGGTRLIEGTDYQVFYDLGRIKILNPSYLSSANDLRVTYEKAELLNIQPRTMLGARFDYRLSDDVNIGATVLHLNEQSYINRVSIGDEPTNNTIYGLDLNMQKESRMLTRFVDAIPLIQTKVPSLITFSGEFAQLAPSKSKSSANEDGASYIDDFEGAETPYNLGGFNNSTWRLAATPAPLVPGPGLQYSYNRAKLAWYTIDQIFYRNSDNRKPGSITDEELKNNYVRGIWRNELFPNRDAEITNTYEYTFDLAYYPRERGQYNYNPNLTTQGLLADDPRRNWGGISREISFDTDFDNANIEYMEFWLMDPFIAGQYGRDGAFGSNVNPKDPGQLVLNLGNVSEDVLEDDLYAFENGLPTSANDAQNLKKTDWGLITQQQFLTDAFTGVPGGRQFQDIGLDGLNDAAEADYFRQPFLNRIAGTPPQSVVDDPSADNFLHHLDPRYDQLNAGVLQRYKNYNGMENNSPENSIYSNYAFPDKEDLNGDNVINDLEQYFEYKINLSPEQLEVGQNYIVDKVTSTNDKNGQQVTWYQFRVPVRQPTGTVGNIDGFKSVRFMRMYMTGFSDPVLLRMVQFQFVANQWRKFEKPLTEGTPCLTCTDDARSFTVSTVNIEENGPTNTNTDTNIPYVLPPGIDRLRDYSSTNDRRQNEQSLQLCVEDLKDSFSKAVYKNLSLDMLAYKQLKMFVHAESKDPSVQDGDLQAFVRIGTDFTQNYYEYVVPLKFTPAGSNIATAIWPNENEINITLQELVDAKVKRNTDAPGNIFVPFTVTTADGKIIRVVGNPDFSEVEGIMIGIRNPSQRGGDSRPLSACIWVDELRVTDFVNKTGWASTARMNAKLADFANVTATGAYTTVGFGGLQQPLSLRSREDVAQFDVSANMVLDKFLPEQWGVKVPMTVQYGVTTAEPQYDPLDKDVPLEQSLSKFDDDDARDAYRKEVITQETRKSISLLNVRKERVNPEAKAHIYDIENFAFSYSYAERLYTDIETDRNYTKTYTGAIAYTYDTKPKSYEPFANSEKLNSPYLRLIKDFNFTLIPSRFSVRADLNRFYNETYLQRPDPETRFITTRGIAPTFQKSFYFNRIYDMRWDLTKSLSLDYTATNRAVIDEPDGRINNEVDSLAYKNKTIWENLANGGRNTNFNQLIALNYKLPFDKFPLTDWLSADTRYATSYIWTAGSTALNQEASFKLGNTAENNVEFSANGRVDLVKLYNKVKFLKDVNAPVPARPAPAAAATDTAAAASKPDLKFIKSVARVLLMTRSLNVTYLENRGTLLPGYLPDTRFFGFDDGFEAPGLPFILGKQYDLDELYAQANSSGWYTDSSQYLNTPFSGIHTETFTGRANLEPFRNFNIAVDVRRTKSEIEEVFYRKETDDFGNISDTDLRQNPFTSGSFSTSFLALGTLFESTEDGFSNAFESFIRNRHIVREKLTMANPAAEDSGYALNSQEVLLKSFLYAYQGRDINGYEAEAKNPFSRLPIPNWAVTYNGLERLPIFQEWFSQISLLHAYNASYNITSYTTSLAYNQEPNGFPTQLNQFGRLEQYYIVNQLTVTERLAPLLGVNFRTKNNLTGRIEYKVERNLSLNLTNAQITETNVKDYVIGFGYTTNHFRLPFKIGGERKTLENELTMRLDFSVRDNQTVQRAISEDDSGEEISQNQITNGTRQLQLRPTIDYVLSQRLNLQFYVLRTVSDPKISTSFRNSVTEGGIQLRVSLQ</sequence>
<protein>
    <submittedName>
        <fullName evidence="3">Cell surface protein SprA</fullName>
    </submittedName>
</protein>
<evidence type="ECO:0000256" key="1">
    <source>
        <dbReference type="SAM" id="SignalP"/>
    </source>
</evidence>
<accession>A0A1I7KA19</accession>
<dbReference type="EMBL" id="FPCA01000004">
    <property type="protein sequence ID" value="SFU94262.1"/>
    <property type="molecule type" value="Genomic_DNA"/>
</dbReference>
<dbReference type="RefSeq" id="WP_229802212.1">
    <property type="nucleotide sequence ID" value="NZ_BMXC01000004.1"/>
</dbReference>
<name>A0A1I7KA19_9BACT</name>
<evidence type="ECO:0000313" key="4">
    <source>
        <dbReference type="Proteomes" id="UP000182491"/>
    </source>
</evidence>
<reference evidence="4" key="1">
    <citation type="submission" date="2016-10" db="EMBL/GenBank/DDBJ databases">
        <authorList>
            <person name="Varghese N."/>
        </authorList>
    </citation>
    <scope>NUCLEOTIDE SEQUENCE [LARGE SCALE GENOMIC DNA]</scope>
    <source>
        <strain evidence="4">DSM 18820</strain>
    </source>
</reference>
<dbReference type="InterPro" id="IPR026377">
    <property type="entry name" value="Cell_surface_SprA"/>
</dbReference>
<feature type="domain" description="Gliding motility protein SprA N-terminal" evidence="2">
    <location>
        <begin position="100"/>
        <end position="468"/>
    </location>
</feature>
<keyword evidence="1" id="KW-0732">Signal</keyword>
<dbReference type="NCBIfam" id="TIGR04189">
    <property type="entry name" value="surface_SprA"/>
    <property type="match status" value="1"/>
</dbReference>
<keyword evidence="4" id="KW-1185">Reference proteome</keyword>
<dbReference type="Pfam" id="PF14349">
    <property type="entry name" value="SprA_N"/>
    <property type="match status" value="2"/>
</dbReference>